<protein>
    <submittedName>
        <fullName evidence="1">Uncharacterized protein</fullName>
    </submittedName>
</protein>
<dbReference type="Proteomes" id="UP000636709">
    <property type="component" value="Unassembled WGS sequence"/>
</dbReference>
<reference evidence="1" key="1">
    <citation type="submission" date="2020-07" db="EMBL/GenBank/DDBJ databases">
        <title>Genome sequence and genetic diversity analysis of an under-domesticated orphan crop, white fonio (Digitaria exilis).</title>
        <authorList>
            <person name="Bennetzen J.L."/>
            <person name="Chen S."/>
            <person name="Ma X."/>
            <person name="Wang X."/>
            <person name="Yssel A.E.J."/>
            <person name="Chaluvadi S.R."/>
            <person name="Johnson M."/>
            <person name="Gangashetty P."/>
            <person name="Hamidou F."/>
            <person name="Sanogo M.D."/>
            <person name="Zwaenepoel A."/>
            <person name="Wallace J."/>
            <person name="Van De Peer Y."/>
            <person name="Van Deynze A."/>
        </authorList>
    </citation>
    <scope>NUCLEOTIDE SEQUENCE</scope>
    <source>
        <tissue evidence="1">Leaves</tissue>
    </source>
</reference>
<evidence type="ECO:0000313" key="1">
    <source>
        <dbReference type="EMBL" id="KAF8727941.1"/>
    </source>
</evidence>
<gene>
    <name evidence="1" type="ORF">HU200_018511</name>
</gene>
<name>A0A835F488_9POAL</name>
<accession>A0A835F488</accession>
<sequence length="357" mass="39020">MAAEQGVVISSLTDHLPHSILLLVPGGTAGDAARTSVLFRRWHHICGGDTATSTPPWLPGMLYTDRLPPGYHHAVQLGPPHRGSSLIVAALRRLWLSLLPAGVAFTALDALTLHDTRPDGRELAGTRVVLELLCASLREGDAIILSIHPLHLAATARWPAPSGDEFAGLLRVATPELQDPSWMTDAWTGSPFDARYFPGSSPWKELARFVLPARESQQGRRCQRQGTTVSPPCGLDWMMKGDGKLKPRLMQRWLELAEEPGKQQQRASDGLPVHASVIHDRTFPTEFFSDSFRKRIAGNTLQRASSIFQLQEQKQLLPQLPAEAEASHYPAIVARGLHNLASGRHARATPSFCVLGG</sequence>
<comment type="caution">
    <text evidence="1">The sequence shown here is derived from an EMBL/GenBank/DDBJ whole genome shotgun (WGS) entry which is preliminary data.</text>
</comment>
<dbReference type="AlphaFoldDB" id="A0A835F488"/>
<evidence type="ECO:0000313" key="2">
    <source>
        <dbReference type="Proteomes" id="UP000636709"/>
    </source>
</evidence>
<proteinExistence type="predicted"/>
<keyword evidence="2" id="KW-1185">Reference proteome</keyword>
<dbReference type="EMBL" id="JACEFO010001629">
    <property type="protein sequence ID" value="KAF8727941.1"/>
    <property type="molecule type" value="Genomic_DNA"/>
</dbReference>
<organism evidence="1 2">
    <name type="scientific">Digitaria exilis</name>
    <dbReference type="NCBI Taxonomy" id="1010633"/>
    <lineage>
        <taxon>Eukaryota</taxon>
        <taxon>Viridiplantae</taxon>
        <taxon>Streptophyta</taxon>
        <taxon>Embryophyta</taxon>
        <taxon>Tracheophyta</taxon>
        <taxon>Spermatophyta</taxon>
        <taxon>Magnoliopsida</taxon>
        <taxon>Liliopsida</taxon>
        <taxon>Poales</taxon>
        <taxon>Poaceae</taxon>
        <taxon>PACMAD clade</taxon>
        <taxon>Panicoideae</taxon>
        <taxon>Panicodae</taxon>
        <taxon>Paniceae</taxon>
        <taxon>Anthephorinae</taxon>
        <taxon>Digitaria</taxon>
    </lineage>
</organism>